<dbReference type="Ensembl" id="ENSVKKT00000021123.1">
    <property type="protein sequence ID" value="ENSVKKP00000020617.1"/>
    <property type="gene ID" value="ENSVKKG00000013855.1"/>
</dbReference>
<evidence type="ECO:0000256" key="2">
    <source>
        <dbReference type="ARBA" id="ARBA00004555"/>
    </source>
</evidence>
<dbReference type="InterPro" id="IPR000582">
    <property type="entry name" value="Acyl-CoA-binding_protein"/>
</dbReference>
<evidence type="ECO:0000256" key="5">
    <source>
        <dbReference type="ARBA" id="ARBA00023034"/>
    </source>
</evidence>
<organism evidence="9 10">
    <name type="scientific">Varanus komodoensis</name>
    <name type="common">Komodo dragon</name>
    <dbReference type="NCBI Taxonomy" id="61221"/>
    <lineage>
        <taxon>Eukaryota</taxon>
        <taxon>Metazoa</taxon>
        <taxon>Chordata</taxon>
        <taxon>Craniata</taxon>
        <taxon>Vertebrata</taxon>
        <taxon>Euteleostomi</taxon>
        <taxon>Lepidosauria</taxon>
        <taxon>Squamata</taxon>
        <taxon>Bifurcata</taxon>
        <taxon>Unidentata</taxon>
        <taxon>Episquamata</taxon>
        <taxon>Toxicofera</taxon>
        <taxon>Anguimorpha</taxon>
        <taxon>Paleoanguimorpha</taxon>
        <taxon>Varanoidea</taxon>
        <taxon>Varanidae</taxon>
        <taxon>Varanus</taxon>
    </lineage>
</organism>
<keyword evidence="5" id="KW-0333">Golgi apparatus</keyword>
<evidence type="ECO:0000256" key="4">
    <source>
        <dbReference type="ARBA" id="ARBA00022824"/>
    </source>
</evidence>
<protein>
    <recommendedName>
        <fullName evidence="7">Acyl-CoA-binding protein</fullName>
    </recommendedName>
</protein>
<evidence type="ECO:0000256" key="3">
    <source>
        <dbReference type="ARBA" id="ARBA00022448"/>
    </source>
</evidence>
<name>A0A8D2LEK7_VARKO</name>
<evidence type="ECO:0000256" key="1">
    <source>
        <dbReference type="ARBA" id="ARBA00004240"/>
    </source>
</evidence>
<dbReference type="GO" id="GO:0000062">
    <property type="term" value="F:fatty-acyl-CoA binding"/>
    <property type="evidence" value="ECO:0007669"/>
    <property type="project" value="InterPro"/>
</dbReference>
<gene>
    <name evidence="9" type="primary">LOC123019977</name>
</gene>
<reference evidence="9" key="2">
    <citation type="submission" date="2025-09" db="UniProtKB">
        <authorList>
            <consortium name="Ensembl"/>
        </authorList>
    </citation>
    <scope>IDENTIFICATION</scope>
</reference>
<feature type="domain" description="ACB" evidence="8">
    <location>
        <begin position="10"/>
        <end position="95"/>
    </location>
</feature>
<accession>A0A8D2LEK7</accession>
<evidence type="ECO:0000313" key="10">
    <source>
        <dbReference type="Proteomes" id="UP000694545"/>
    </source>
</evidence>
<dbReference type="GO" id="GO:0005783">
    <property type="term" value="C:endoplasmic reticulum"/>
    <property type="evidence" value="ECO:0007669"/>
    <property type="project" value="UniProtKB-SubCell"/>
</dbReference>
<dbReference type="InterPro" id="IPR035984">
    <property type="entry name" value="Acyl-CoA-binding_sf"/>
</dbReference>
<dbReference type="InterPro" id="IPR014352">
    <property type="entry name" value="FERM/acyl-CoA-bd_prot_sf"/>
</dbReference>
<evidence type="ECO:0000256" key="6">
    <source>
        <dbReference type="ARBA" id="ARBA00023121"/>
    </source>
</evidence>
<reference evidence="9" key="1">
    <citation type="submission" date="2025-08" db="UniProtKB">
        <authorList>
            <consortium name="Ensembl"/>
        </authorList>
    </citation>
    <scope>IDENTIFICATION</scope>
</reference>
<dbReference type="PRINTS" id="PR00689">
    <property type="entry name" value="ACOABINDINGP"/>
</dbReference>
<keyword evidence="10" id="KW-1185">Reference proteome</keyword>
<evidence type="ECO:0000256" key="7">
    <source>
        <dbReference type="ARBA" id="ARBA00039735"/>
    </source>
</evidence>
<evidence type="ECO:0000259" key="8">
    <source>
        <dbReference type="PROSITE" id="PS51228"/>
    </source>
</evidence>
<dbReference type="PROSITE" id="PS51228">
    <property type="entry name" value="ACB_2"/>
    <property type="match status" value="1"/>
</dbReference>
<dbReference type="GO" id="GO:0005794">
    <property type="term" value="C:Golgi apparatus"/>
    <property type="evidence" value="ECO:0007669"/>
    <property type="project" value="UniProtKB-SubCell"/>
</dbReference>
<dbReference type="PANTHER" id="PTHR23310">
    <property type="entry name" value="ACYL-COA-BINDING PROTEIN, ACBP"/>
    <property type="match status" value="1"/>
</dbReference>
<comment type="subcellular location">
    <subcellularLocation>
        <location evidence="1">Endoplasmic reticulum</location>
    </subcellularLocation>
    <subcellularLocation>
        <location evidence="2">Golgi apparatus</location>
    </subcellularLocation>
</comment>
<dbReference type="OMA" id="GAVNTEC"/>
<dbReference type="PANTHER" id="PTHR23310:SF54">
    <property type="entry name" value="ACYL-COA-BINDING PROTEIN"/>
    <property type="match status" value="1"/>
</dbReference>
<keyword evidence="4" id="KW-0256">Endoplasmic reticulum</keyword>
<dbReference type="Proteomes" id="UP000694545">
    <property type="component" value="Unplaced"/>
</dbReference>
<evidence type="ECO:0000313" key="9">
    <source>
        <dbReference type="Ensembl" id="ENSVKKP00000020617.1"/>
    </source>
</evidence>
<sequence length="96" mass="10973">ALDFSSHKSQAAEFDKAAEEDKKLKAQLREKEMLDMYSYFKQTKVGAVNTECTGKLDFKGKTKWDAWNKLKGMSKEDPVKVYIANVKELKDKYGTA</sequence>
<dbReference type="GO" id="GO:0006631">
    <property type="term" value="P:fatty acid metabolic process"/>
    <property type="evidence" value="ECO:0007669"/>
    <property type="project" value="TreeGrafter"/>
</dbReference>
<dbReference type="Pfam" id="PF00887">
    <property type="entry name" value="ACBP"/>
    <property type="match status" value="1"/>
</dbReference>
<dbReference type="Gene3D" id="1.20.80.10">
    <property type="match status" value="1"/>
</dbReference>
<dbReference type="AlphaFoldDB" id="A0A8D2LEK7"/>
<keyword evidence="3" id="KW-0813">Transport</keyword>
<dbReference type="SUPFAM" id="SSF47027">
    <property type="entry name" value="Acyl-CoA binding protein"/>
    <property type="match status" value="1"/>
</dbReference>
<keyword evidence="6" id="KW-0446">Lipid-binding</keyword>
<proteinExistence type="predicted"/>